<evidence type="ECO:0000313" key="2">
    <source>
        <dbReference type="EMBL" id="WQD37027.1"/>
    </source>
</evidence>
<accession>A0ABZ0W1E3</accession>
<name>A0ABZ0W1E3_9BACT</name>
<reference evidence="2 3" key="1">
    <citation type="submission" date="2023-12" db="EMBL/GenBank/DDBJ databases">
        <title>Genome sequencing and assembly of bacterial species from a model synthetic community.</title>
        <authorList>
            <person name="Hogle S.L."/>
        </authorList>
    </citation>
    <scope>NUCLEOTIDE SEQUENCE [LARGE SCALE GENOMIC DNA]</scope>
    <source>
        <strain evidence="2 3">HAMBI_3031</strain>
    </source>
</reference>
<dbReference type="Proteomes" id="UP001325680">
    <property type="component" value="Chromosome"/>
</dbReference>
<dbReference type="SUPFAM" id="SSF52096">
    <property type="entry name" value="ClpP/crotonase"/>
    <property type="match status" value="1"/>
</dbReference>
<dbReference type="Gene3D" id="3.90.226.10">
    <property type="entry name" value="2-enoyl-CoA Hydratase, Chain A, domain 1"/>
    <property type="match status" value="1"/>
</dbReference>
<gene>
    <name evidence="2" type="ORF">U0035_15245</name>
</gene>
<keyword evidence="3" id="KW-1185">Reference proteome</keyword>
<evidence type="ECO:0000313" key="3">
    <source>
        <dbReference type="Proteomes" id="UP001325680"/>
    </source>
</evidence>
<evidence type="ECO:0000259" key="1">
    <source>
        <dbReference type="Pfam" id="PF03572"/>
    </source>
</evidence>
<dbReference type="InterPro" id="IPR029045">
    <property type="entry name" value="ClpP/crotonase-like_dom_sf"/>
</dbReference>
<dbReference type="PANTHER" id="PTHR32060">
    <property type="entry name" value="TAIL-SPECIFIC PROTEASE"/>
    <property type="match status" value="1"/>
</dbReference>
<dbReference type="Pfam" id="PF03572">
    <property type="entry name" value="Peptidase_S41"/>
    <property type="match status" value="1"/>
</dbReference>
<dbReference type="InterPro" id="IPR005151">
    <property type="entry name" value="Tail-specific_protease"/>
</dbReference>
<dbReference type="EMBL" id="CP139960">
    <property type="protein sequence ID" value="WQD37027.1"/>
    <property type="molecule type" value="Genomic_DNA"/>
</dbReference>
<feature type="domain" description="Tail specific protease" evidence="1">
    <location>
        <begin position="241"/>
        <end position="446"/>
    </location>
</feature>
<dbReference type="PANTHER" id="PTHR32060:SF30">
    <property type="entry name" value="CARBOXY-TERMINAL PROCESSING PROTEASE CTPA"/>
    <property type="match status" value="1"/>
</dbReference>
<dbReference type="RefSeq" id="WP_114791879.1">
    <property type="nucleotide sequence ID" value="NZ_CP139960.1"/>
</dbReference>
<sequence length="482" mass="54575">MRTLLYVAILLLLFFDVAGQAKFSQKELLHDLSVLKRIVTNTNPLLTNDSRVQMERMFADAERTFPLEQATGLEFIKYVTRLQINAGYDEHASFDLNEQLFPVSSVFFPVPIYLLGDRFVVNSEKAMLPYGSLIRSINGISADSILHKFLRGDREVNHFKHRLGSIFHAMYFLEYGGADEFIITYNENLKSKELKTVTCKAVSLRNAFALQNDAVFPLTKVTEQNLNQTYVEFNEITKGYYLQLKSFTGLSGDSSMPYTQMFDSLFKHVQSKSPRSMILDIRGNSGGLLLVPGLLLSYLAGTPFDEVHHLKMMPVKDIPLDYLKRIDQRPVATKSDGRKMLYRLYDGSVTQNGSTYKDIHFKREPSPYRFSGPVALLTDGGTFSAAAYFANLFQRSKRGSIMGLPTGGAARQITAGHMLEYELPNTKIVVSLPLMYITFGDAASINSTWDYVVPDAVLPFEKEYQYFCLKQDWGVQIKLNAQ</sequence>
<protein>
    <submittedName>
        <fullName evidence="2">S41 family peptidase</fullName>
    </submittedName>
</protein>
<organism evidence="2 3">
    <name type="scientific">Niabella yanshanensis</name>
    <dbReference type="NCBI Taxonomy" id="577386"/>
    <lineage>
        <taxon>Bacteria</taxon>
        <taxon>Pseudomonadati</taxon>
        <taxon>Bacteroidota</taxon>
        <taxon>Chitinophagia</taxon>
        <taxon>Chitinophagales</taxon>
        <taxon>Chitinophagaceae</taxon>
        <taxon>Niabella</taxon>
    </lineage>
</organism>
<proteinExistence type="predicted"/>